<reference evidence="2 3" key="1">
    <citation type="submission" date="2017-11" db="EMBL/GenBank/DDBJ databases">
        <title>De-novo sequencing of pomegranate (Punica granatum L.) genome.</title>
        <authorList>
            <person name="Akparov Z."/>
            <person name="Amiraslanov A."/>
            <person name="Hajiyeva S."/>
            <person name="Abbasov M."/>
            <person name="Kaur K."/>
            <person name="Hamwieh A."/>
            <person name="Solovyev V."/>
            <person name="Salamov A."/>
            <person name="Braich B."/>
            <person name="Kosarev P."/>
            <person name="Mahmoud A."/>
            <person name="Hajiyev E."/>
            <person name="Babayeva S."/>
            <person name="Izzatullayeva V."/>
            <person name="Mammadov A."/>
            <person name="Mammadov A."/>
            <person name="Sharifova S."/>
            <person name="Ojaghi J."/>
            <person name="Eynullazada K."/>
            <person name="Bayramov B."/>
            <person name="Abdulazimova A."/>
            <person name="Shahmuradov I."/>
        </authorList>
    </citation>
    <scope>NUCLEOTIDE SEQUENCE [LARGE SCALE GENOMIC DNA]</scope>
    <source>
        <strain evidence="3">cv. AG2017</strain>
        <tissue evidence="2">Leaf</tissue>
    </source>
</reference>
<proteinExistence type="predicted"/>
<dbReference type="EMBL" id="PGOL01001058">
    <property type="protein sequence ID" value="PKI61260.1"/>
    <property type="molecule type" value="Genomic_DNA"/>
</dbReference>
<comment type="caution">
    <text evidence="2">The sequence shown here is derived from an EMBL/GenBank/DDBJ whole genome shotgun (WGS) entry which is preliminary data.</text>
</comment>
<protein>
    <submittedName>
        <fullName evidence="2">Uncharacterized protein</fullName>
    </submittedName>
</protein>
<evidence type="ECO:0000313" key="3">
    <source>
        <dbReference type="Proteomes" id="UP000233551"/>
    </source>
</evidence>
<feature type="compositionally biased region" description="Basic and acidic residues" evidence="1">
    <location>
        <begin position="62"/>
        <end position="75"/>
    </location>
</feature>
<feature type="region of interest" description="Disordered" evidence="1">
    <location>
        <begin position="62"/>
        <end position="114"/>
    </location>
</feature>
<dbReference type="AlphaFoldDB" id="A0A2I0JZI2"/>
<evidence type="ECO:0000313" key="2">
    <source>
        <dbReference type="EMBL" id="PKI61260.1"/>
    </source>
</evidence>
<sequence>MRPCAPDVPYMHARSHFLDVPTHPNVLPSHPNILLRIPPSHPTFKPFPTLSSYPEARTLRVDSETLGTNDHHGHLEGSLGYPRPQTLPQKSIRSLRGDVRPDLCQSGKSGHSHD</sequence>
<dbReference type="Proteomes" id="UP000233551">
    <property type="component" value="Unassembled WGS sequence"/>
</dbReference>
<accession>A0A2I0JZI2</accession>
<gene>
    <name evidence="2" type="ORF">CRG98_018324</name>
</gene>
<evidence type="ECO:0000256" key="1">
    <source>
        <dbReference type="SAM" id="MobiDB-lite"/>
    </source>
</evidence>
<organism evidence="2 3">
    <name type="scientific">Punica granatum</name>
    <name type="common">Pomegranate</name>
    <dbReference type="NCBI Taxonomy" id="22663"/>
    <lineage>
        <taxon>Eukaryota</taxon>
        <taxon>Viridiplantae</taxon>
        <taxon>Streptophyta</taxon>
        <taxon>Embryophyta</taxon>
        <taxon>Tracheophyta</taxon>
        <taxon>Spermatophyta</taxon>
        <taxon>Magnoliopsida</taxon>
        <taxon>eudicotyledons</taxon>
        <taxon>Gunneridae</taxon>
        <taxon>Pentapetalae</taxon>
        <taxon>rosids</taxon>
        <taxon>malvids</taxon>
        <taxon>Myrtales</taxon>
        <taxon>Lythraceae</taxon>
        <taxon>Punica</taxon>
    </lineage>
</organism>
<name>A0A2I0JZI2_PUNGR</name>
<keyword evidence="3" id="KW-1185">Reference proteome</keyword>